<evidence type="ECO:0000313" key="3">
    <source>
        <dbReference type="EMBL" id="MCH93017.1"/>
    </source>
</evidence>
<accession>A0A392MZR3</accession>
<feature type="compositionally biased region" description="Low complexity" evidence="2">
    <location>
        <begin position="19"/>
        <end position="33"/>
    </location>
</feature>
<evidence type="ECO:0000256" key="1">
    <source>
        <dbReference type="SAM" id="Coils"/>
    </source>
</evidence>
<feature type="coiled-coil region" evidence="1">
    <location>
        <begin position="72"/>
        <end position="99"/>
    </location>
</feature>
<evidence type="ECO:0000256" key="2">
    <source>
        <dbReference type="SAM" id="MobiDB-lite"/>
    </source>
</evidence>
<reference evidence="3 4" key="1">
    <citation type="journal article" date="2018" name="Front. Plant Sci.">
        <title>Red Clover (Trifolium pratense) and Zigzag Clover (T. medium) - A Picture of Genomic Similarities and Differences.</title>
        <authorList>
            <person name="Dluhosova J."/>
            <person name="Istvanek J."/>
            <person name="Nedelnik J."/>
            <person name="Repkova J."/>
        </authorList>
    </citation>
    <scope>NUCLEOTIDE SEQUENCE [LARGE SCALE GENOMIC DNA]</scope>
    <source>
        <strain evidence="4">cv. 10/8</strain>
        <tissue evidence="3">Leaf</tissue>
    </source>
</reference>
<dbReference type="PANTHER" id="PTHR45023">
    <property type="match status" value="1"/>
</dbReference>
<protein>
    <submittedName>
        <fullName evidence="3">Glutathione S-transferase T2-like</fullName>
    </submittedName>
</protein>
<keyword evidence="1" id="KW-0175">Coiled coil</keyword>
<dbReference type="AlphaFoldDB" id="A0A392MZR3"/>
<keyword evidence="3" id="KW-0808">Transferase</keyword>
<keyword evidence="4" id="KW-1185">Reference proteome</keyword>
<proteinExistence type="predicted"/>
<feature type="non-terminal residue" evidence="3">
    <location>
        <position position="108"/>
    </location>
</feature>
<comment type="caution">
    <text evidence="3">The sequence shown here is derived from an EMBL/GenBank/DDBJ whole genome shotgun (WGS) entry which is preliminary data.</text>
</comment>
<dbReference type="GO" id="GO:0016740">
    <property type="term" value="F:transferase activity"/>
    <property type="evidence" value="ECO:0007669"/>
    <property type="project" value="UniProtKB-KW"/>
</dbReference>
<evidence type="ECO:0000313" key="4">
    <source>
        <dbReference type="Proteomes" id="UP000265520"/>
    </source>
</evidence>
<dbReference type="PANTHER" id="PTHR45023:SF4">
    <property type="entry name" value="GLYCINE-RICH PROTEIN-RELATED"/>
    <property type="match status" value="1"/>
</dbReference>
<name>A0A392MZR3_9FABA</name>
<sequence>MGASPETSSKRTKISASGTYSSSSNPETPSSYEYNTTSPIERPKGQKEAKRKGKANATEPSSKAVHDTISKKVTTMEKLAQLKEEENILKKEEMEFKAMEFIMSDTSK</sequence>
<feature type="region of interest" description="Disordered" evidence="2">
    <location>
        <begin position="1"/>
        <end position="70"/>
    </location>
</feature>
<organism evidence="3 4">
    <name type="scientific">Trifolium medium</name>
    <dbReference type="NCBI Taxonomy" id="97028"/>
    <lineage>
        <taxon>Eukaryota</taxon>
        <taxon>Viridiplantae</taxon>
        <taxon>Streptophyta</taxon>
        <taxon>Embryophyta</taxon>
        <taxon>Tracheophyta</taxon>
        <taxon>Spermatophyta</taxon>
        <taxon>Magnoliopsida</taxon>
        <taxon>eudicotyledons</taxon>
        <taxon>Gunneridae</taxon>
        <taxon>Pentapetalae</taxon>
        <taxon>rosids</taxon>
        <taxon>fabids</taxon>
        <taxon>Fabales</taxon>
        <taxon>Fabaceae</taxon>
        <taxon>Papilionoideae</taxon>
        <taxon>50 kb inversion clade</taxon>
        <taxon>NPAAA clade</taxon>
        <taxon>Hologalegina</taxon>
        <taxon>IRL clade</taxon>
        <taxon>Trifolieae</taxon>
        <taxon>Trifolium</taxon>
    </lineage>
</organism>
<dbReference type="EMBL" id="LXQA010023990">
    <property type="protein sequence ID" value="MCH93017.1"/>
    <property type="molecule type" value="Genomic_DNA"/>
</dbReference>
<dbReference type="Proteomes" id="UP000265520">
    <property type="component" value="Unassembled WGS sequence"/>
</dbReference>